<dbReference type="PANTHER" id="PTHR15696">
    <property type="entry name" value="SMG-7 SUPPRESSOR WITH MORPHOLOGICAL EFFECT ON GENITALIA PROTEIN 7"/>
    <property type="match status" value="1"/>
</dbReference>
<dbReference type="CDD" id="cd09880">
    <property type="entry name" value="PIN_Smg5-6-like"/>
    <property type="match status" value="1"/>
</dbReference>
<dbReference type="Gene3D" id="1.25.40.10">
    <property type="entry name" value="Tetratricopeptide repeat domain"/>
    <property type="match status" value="1"/>
</dbReference>
<dbReference type="SMART" id="SM00670">
    <property type="entry name" value="PINc"/>
    <property type="match status" value="1"/>
</dbReference>
<dbReference type="InterPro" id="IPR045153">
    <property type="entry name" value="Est1/Ebs1-like"/>
</dbReference>
<evidence type="ECO:0000259" key="2">
    <source>
        <dbReference type="SMART" id="SM00670"/>
    </source>
</evidence>
<feature type="region of interest" description="Disordered" evidence="1">
    <location>
        <begin position="451"/>
        <end position="502"/>
    </location>
</feature>
<dbReference type="PANTHER" id="PTHR15696:SF0">
    <property type="entry name" value="TELOMERASE-BINDING PROTEIN EST1A"/>
    <property type="match status" value="1"/>
</dbReference>
<dbReference type="Pfam" id="PF13638">
    <property type="entry name" value="PIN_4"/>
    <property type="match status" value="1"/>
</dbReference>
<dbReference type="GO" id="GO:0042162">
    <property type="term" value="F:telomeric DNA binding"/>
    <property type="evidence" value="ECO:0007669"/>
    <property type="project" value="TreeGrafter"/>
</dbReference>
<feature type="compositionally biased region" description="Basic and acidic residues" evidence="1">
    <location>
        <begin position="451"/>
        <end position="473"/>
    </location>
</feature>
<dbReference type="InterPro" id="IPR002716">
    <property type="entry name" value="PIN_dom"/>
</dbReference>
<sequence length="723" mass="81429">MMELEPEKERWRQIAREWYAKGLAATPGAGKLHHHLGLLSRDKEGGEEELRGVYHFVKSLITVHPFTTSRESIQQFWSIPAQKRRQAPDARLAELFISLHCMLFTNIQLDDFKGVLSRLEEKLLIEGESVEEREWIMMAVVNLGALLEYGKPTAVLGRVSGIGGRDPVPGGPPSVSPNMGNGAAAKVKLMAKRSNGEDRKMDVDDEDGDEASEHQPTPSMHSSSTSSSELPMALTYALQLTFSMLTIALRKPTHRTSPFARDSLNPYIVIILTFLSTILKDRSTLATLERSIPWEALIVFFNQFPRRLLRNELQKERSENALLLTSGCQPLPEDWCLRGLGWGGKKVYERGFWGKDVPSGEEKNVEVEVLDRSDANEEMMDGIIEDENQTTSNAQVDPTKQTMVERWVRVTRSALKIGKIVRGLTYIPPMDGEDRGEWRIEGALADKVTRWKEDSRREREEEERRLRGTKWADGDEMDVDDEDVGMDGMSEDSEDDEEGTDEVKALKARREYLQSLLQSSPNPWSPQRSRPRGSRKPTATRQALRVVAGYTILIVDTNILLSSLPMFSRLVESQQFTIIVPLPVIMELDGLAANTSPLGEAASSAASYITSHVRTHSLSLKIQTSRGNFLPNLNVRTEFVDFSSEEASWERNMDDLILRAAIWQKDHWVDRSAFFKLDANRDIPGAAKVVLLSFDRMLRVKSRSREVDAADERDLAAILALGT</sequence>
<dbReference type="Proteomes" id="UP001385951">
    <property type="component" value="Unassembled WGS sequence"/>
</dbReference>
<feature type="region of interest" description="Disordered" evidence="1">
    <location>
        <begin position="191"/>
        <end position="228"/>
    </location>
</feature>
<dbReference type="GO" id="GO:0005697">
    <property type="term" value="C:telomerase holoenzyme complex"/>
    <property type="evidence" value="ECO:0007669"/>
    <property type="project" value="TreeGrafter"/>
</dbReference>
<gene>
    <name evidence="3" type="ORF">QCA50_002771</name>
</gene>
<dbReference type="InterPro" id="IPR029060">
    <property type="entry name" value="PIN-like_dom_sf"/>
</dbReference>
<organism evidence="3 4">
    <name type="scientific">Cerrena zonata</name>
    <dbReference type="NCBI Taxonomy" id="2478898"/>
    <lineage>
        <taxon>Eukaryota</taxon>
        <taxon>Fungi</taxon>
        <taxon>Dikarya</taxon>
        <taxon>Basidiomycota</taxon>
        <taxon>Agaricomycotina</taxon>
        <taxon>Agaricomycetes</taxon>
        <taxon>Polyporales</taxon>
        <taxon>Cerrenaceae</taxon>
        <taxon>Cerrena</taxon>
    </lineage>
</organism>
<evidence type="ECO:0000313" key="3">
    <source>
        <dbReference type="EMBL" id="KAK7693205.1"/>
    </source>
</evidence>
<accession>A0AAW0GUY8</accession>
<keyword evidence="4" id="KW-1185">Reference proteome</keyword>
<feature type="region of interest" description="Disordered" evidence="1">
    <location>
        <begin position="517"/>
        <end position="540"/>
    </location>
</feature>
<feature type="compositionally biased region" description="Polar residues" evidence="1">
    <location>
        <begin position="517"/>
        <end position="528"/>
    </location>
</feature>
<dbReference type="InterPro" id="IPR011990">
    <property type="entry name" value="TPR-like_helical_dom_sf"/>
</dbReference>
<feature type="compositionally biased region" description="Acidic residues" evidence="1">
    <location>
        <begin position="474"/>
        <end position="500"/>
    </location>
</feature>
<dbReference type="GO" id="GO:0004540">
    <property type="term" value="F:RNA nuclease activity"/>
    <property type="evidence" value="ECO:0007669"/>
    <property type="project" value="UniProtKB-ARBA"/>
</dbReference>
<dbReference type="EMBL" id="JASBNA010000003">
    <property type="protein sequence ID" value="KAK7693205.1"/>
    <property type="molecule type" value="Genomic_DNA"/>
</dbReference>
<dbReference type="SUPFAM" id="SSF48452">
    <property type="entry name" value="TPR-like"/>
    <property type="match status" value="1"/>
</dbReference>
<comment type="caution">
    <text evidence="3">The sequence shown here is derived from an EMBL/GenBank/DDBJ whole genome shotgun (WGS) entry which is preliminary data.</text>
</comment>
<name>A0AAW0GUY8_9APHY</name>
<feature type="domain" description="PIN" evidence="2">
    <location>
        <begin position="551"/>
        <end position="700"/>
    </location>
</feature>
<dbReference type="GO" id="GO:0070034">
    <property type="term" value="F:telomerase RNA binding"/>
    <property type="evidence" value="ECO:0007669"/>
    <property type="project" value="TreeGrafter"/>
</dbReference>
<proteinExistence type="predicted"/>
<protein>
    <recommendedName>
        <fullName evidence="2">PIN domain-containing protein</fullName>
    </recommendedName>
</protein>
<reference evidence="3 4" key="1">
    <citation type="submission" date="2022-09" db="EMBL/GenBank/DDBJ databases">
        <authorList>
            <person name="Palmer J.M."/>
        </authorList>
    </citation>
    <scope>NUCLEOTIDE SEQUENCE [LARGE SCALE GENOMIC DNA]</scope>
    <source>
        <strain evidence="3 4">DSM 7382</strain>
    </source>
</reference>
<dbReference type="GO" id="GO:0000184">
    <property type="term" value="P:nuclear-transcribed mRNA catabolic process, nonsense-mediated decay"/>
    <property type="evidence" value="ECO:0007669"/>
    <property type="project" value="TreeGrafter"/>
</dbReference>
<dbReference type="Pfam" id="PF10373">
    <property type="entry name" value="EST1_DNA_bind"/>
    <property type="match status" value="1"/>
</dbReference>
<dbReference type="InterPro" id="IPR018834">
    <property type="entry name" value="DNA/RNA-bd_Est1-type"/>
</dbReference>
<dbReference type="Gene3D" id="3.40.50.1010">
    <property type="entry name" value="5'-nuclease"/>
    <property type="match status" value="1"/>
</dbReference>
<feature type="compositionally biased region" description="Low complexity" evidence="1">
    <location>
        <begin position="219"/>
        <end position="228"/>
    </location>
</feature>
<dbReference type="AlphaFoldDB" id="A0AAW0GUY8"/>
<evidence type="ECO:0000256" key="1">
    <source>
        <dbReference type="SAM" id="MobiDB-lite"/>
    </source>
</evidence>
<dbReference type="SUPFAM" id="SSF88723">
    <property type="entry name" value="PIN domain-like"/>
    <property type="match status" value="1"/>
</dbReference>
<evidence type="ECO:0000313" key="4">
    <source>
        <dbReference type="Proteomes" id="UP001385951"/>
    </source>
</evidence>